<sequence>MRGWVCNKLAGCCGDWKCGDGRIVGKAIVLVESTFGQVPSDELTKEAVAGVL</sequence>
<dbReference type="AlphaFoldDB" id="A0A6J5VAU4"/>
<evidence type="ECO:0000313" key="1">
    <source>
        <dbReference type="EMBL" id="CAB4286169.1"/>
    </source>
</evidence>
<proteinExistence type="predicted"/>
<accession>A0A6J5VAU4</accession>
<reference evidence="1 2" key="1">
    <citation type="submission" date="2020-05" db="EMBL/GenBank/DDBJ databases">
        <authorList>
            <person name="Campoy J."/>
            <person name="Schneeberger K."/>
            <person name="Spophaly S."/>
        </authorList>
    </citation>
    <scope>NUCLEOTIDE SEQUENCE [LARGE SCALE GENOMIC DNA]</scope>
    <source>
        <strain evidence="1">PruArmRojPasFocal</strain>
    </source>
</reference>
<dbReference type="EMBL" id="CAEKDK010000007">
    <property type="protein sequence ID" value="CAB4286169.1"/>
    <property type="molecule type" value="Genomic_DNA"/>
</dbReference>
<dbReference type="Proteomes" id="UP000507222">
    <property type="component" value="Unassembled WGS sequence"/>
</dbReference>
<gene>
    <name evidence="1" type="ORF">CURHAP_LOCUS42966</name>
</gene>
<protein>
    <submittedName>
        <fullName evidence="1">Uncharacterized protein</fullName>
    </submittedName>
</protein>
<name>A0A6J5VAU4_PRUAR</name>
<evidence type="ECO:0000313" key="2">
    <source>
        <dbReference type="Proteomes" id="UP000507222"/>
    </source>
</evidence>
<organism evidence="1 2">
    <name type="scientific">Prunus armeniaca</name>
    <name type="common">Apricot</name>
    <name type="synonym">Armeniaca vulgaris</name>
    <dbReference type="NCBI Taxonomy" id="36596"/>
    <lineage>
        <taxon>Eukaryota</taxon>
        <taxon>Viridiplantae</taxon>
        <taxon>Streptophyta</taxon>
        <taxon>Embryophyta</taxon>
        <taxon>Tracheophyta</taxon>
        <taxon>Spermatophyta</taxon>
        <taxon>Magnoliopsida</taxon>
        <taxon>eudicotyledons</taxon>
        <taxon>Gunneridae</taxon>
        <taxon>Pentapetalae</taxon>
        <taxon>rosids</taxon>
        <taxon>fabids</taxon>
        <taxon>Rosales</taxon>
        <taxon>Rosaceae</taxon>
        <taxon>Amygdaloideae</taxon>
        <taxon>Amygdaleae</taxon>
        <taxon>Prunus</taxon>
    </lineage>
</organism>